<reference evidence="2" key="1">
    <citation type="journal article" date="2022" name="bioRxiv">
        <title>Sequencing and chromosome-scale assembly of the giantPleurodeles waltlgenome.</title>
        <authorList>
            <person name="Brown T."/>
            <person name="Elewa A."/>
            <person name="Iarovenko S."/>
            <person name="Subramanian E."/>
            <person name="Araus A.J."/>
            <person name="Petzold A."/>
            <person name="Susuki M."/>
            <person name="Suzuki K.-i.T."/>
            <person name="Hayashi T."/>
            <person name="Toyoda A."/>
            <person name="Oliveira C."/>
            <person name="Osipova E."/>
            <person name="Leigh N.D."/>
            <person name="Simon A."/>
            <person name="Yun M.H."/>
        </authorList>
    </citation>
    <scope>NUCLEOTIDE SEQUENCE</scope>
    <source>
        <strain evidence="2">20211129_DDA</strain>
        <tissue evidence="2">Liver</tissue>
    </source>
</reference>
<evidence type="ECO:0000313" key="3">
    <source>
        <dbReference type="Proteomes" id="UP001066276"/>
    </source>
</evidence>
<evidence type="ECO:0000313" key="2">
    <source>
        <dbReference type="EMBL" id="KAJ1173657.1"/>
    </source>
</evidence>
<organism evidence="2 3">
    <name type="scientific">Pleurodeles waltl</name>
    <name type="common">Iberian ribbed newt</name>
    <dbReference type="NCBI Taxonomy" id="8319"/>
    <lineage>
        <taxon>Eukaryota</taxon>
        <taxon>Metazoa</taxon>
        <taxon>Chordata</taxon>
        <taxon>Craniata</taxon>
        <taxon>Vertebrata</taxon>
        <taxon>Euteleostomi</taxon>
        <taxon>Amphibia</taxon>
        <taxon>Batrachia</taxon>
        <taxon>Caudata</taxon>
        <taxon>Salamandroidea</taxon>
        <taxon>Salamandridae</taxon>
        <taxon>Pleurodelinae</taxon>
        <taxon>Pleurodeles</taxon>
    </lineage>
</organism>
<evidence type="ECO:0000256" key="1">
    <source>
        <dbReference type="SAM" id="MobiDB-lite"/>
    </source>
</evidence>
<keyword evidence="3" id="KW-1185">Reference proteome</keyword>
<comment type="caution">
    <text evidence="2">The sequence shown here is derived from an EMBL/GenBank/DDBJ whole genome shotgun (WGS) entry which is preliminary data.</text>
</comment>
<proteinExistence type="predicted"/>
<protein>
    <submittedName>
        <fullName evidence="2">Uncharacterized protein</fullName>
    </submittedName>
</protein>
<accession>A0AAV7TCU0</accession>
<dbReference type="EMBL" id="JANPWB010000007">
    <property type="protein sequence ID" value="KAJ1173657.1"/>
    <property type="molecule type" value="Genomic_DNA"/>
</dbReference>
<sequence>MSRALHELHPSIKSAASRLRAAVMKCAMINWDDGARLREYEGRRQRAPITPASGLLKAAAEKPERVKHR</sequence>
<dbReference type="Proteomes" id="UP001066276">
    <property type="component" value="Chromosome 4_1"/>
</dbReference>
<feature type="compositionally biased region" description="Basic and acidic residues" evidence="1">
    <location>
        <begin position="59"/>
        <end position="69"/>
    </location>
</feature>
<feature type="region of interest" description="Disordered" evidence="1">
    <location>
        <begin position="42"/>
        <end position="69"/>
    </location>
</feature>
<gene>
    <name evidence="2" type="ORF">NDU88_005483</name>
</gene>
<name>A0AAV7TCU0_PLEWA</name>
<dbReference type="AlphaFoldDB" id="A0AAV7TCU0"/>